<dbReference type="Gene3D" id="3.60.40.10">
    <property type="entry name" value="PPM-type phosphatase domain"/>
    <property type="match status" value="1"/>
</dbReference>
<dbReference type="OrthoDB" id="305353at2"/>
<feature type="transmembrane region" description="Helical" evidence="2">
    <location>
        <begin position="35"/>
        <end position="54"/>
    </location>
</feature>
<evidence type="ECO:0000256" key="1">
    <source>
        <dbReference type="ARBA" id="ARBA00022801"/>
    </source>
</evidence>
<dbReference type="InterPro" id="IPR052016">
    <property type="entry name" value="Bact_Sigma-Reg"/>
</dbReference>
<protein>
    <submittedName>
        <fullName evidence="4">SpoIIE-like protein phosphatase domain protein</fullName>
    </submittedName>
</protein>
<dbReference type="Gene3D" id="3.30.450.20">
    <property type="entry name" value="PAS domain"/>
    <property type="match status" value="1"/>
</dbReference>
<keyword evidence="2" id="KW-0472">Membrane</keyword>
<keyword evidence="5" id="KW-1185">Reference proteome</keyword>
<dbReference type="Proteomes" id="UP000015454">
    <property type="component" value="Unassembled WGS sequence"/>
</dbReference>
<organism evidence="4 5">
    <name type="scientific">Leptospira broomii serovar Hurstbridge str. 5399</name>
    <dbReference type="NCBI Taxonomy" id="1049789"/>
    <lineage>
        <taxon>Bacteria</taxon>
        <taxon>Pseudomonadati</taxon>
        <taxon>Spirochaetota</taxon>
        <taxon>Spirochaetia</taxon>
        <taxon>Leptospirales</taxon>
        <taxon>Leptospiraceae</taxon>
        <taxon>Leptospira</taxon>
    </lineage>
</organism>
<dbReference type="PANTHER" id="PTHR43156">
    <property type="entry name" value="STAGE II SPORULATION PROTEIN E-RELATED"/>
    <property type="match status" value="1"/>
</dbReference>
<accession>T0GC41</accession>
<dbReference type="AlphaFoldDB" id="T0GC41"/>
<comment type="caution">
    <text evidence="4">The sequence shown here is derived from an EMBL/GenBank/DDBJ whole genome shotgun (WGS) entry which is preliminary data.</text>
</comment>
<keyword evidence="2" id="KW-1133">Transmembrane helix</keyword>
<reference evidence="4" key="1">
    <citation type="submission" date="2013-05" db="EMBL/GenBank/DDBJ databases">
        <authorList>
            <person name="Harkins D.M."/>
            <person name="Durkin A.S."/>
            <person name="Brinkac L.M."/>
            <person name="Haft D.H."/>
            <person name="Selengut J.D."/>
            <person name="Sanka R."/>
            <person name="DePew J."/>
            <person name="Purushe J."/>
            <person name="Hartskeerl R.A."/>
            <person name="Ahmed A."/>
            <person name="van der Linden H."/>
            <person name="Goris M.G.A."/>
            <person name="Vinetz J.M."/>
            <person name="Sutton G.G."/>
            <person name="Nierman W.C."/>
            <person name="Fouts D.E."/>
        </authorList>
    </citation>
    <scope>NUCLEOTIDE SEQUENCE [LARGE SCALE GENOMIC DNA]</scope>
    <source>
        <strain evidence="4">5399</strain>
    </source>
</reference>
<keyword evidence="1" id="KW-0378">Hydrolase</keyword>
<feature type="transmembrane region" description="Helical" evidence="2">
    <location>
        <begin position="6"/>
        <end position="23"/>
    </location>
</feature>
<evidence type="ECO:0000313" key="4">
    <source>
        <dbReference type="EMBL" id="EQA44394.1"/>
    </source>
</evidence>
<evidence type="ECO:0000313" key="5">
    <source>
        <dbReference type="Proteomes" id="UP000015454"/>
    </source>
</evidence>
<dbReference type="EMBL" id="AHMO02000008">
    <property type="protein sequence ID" value="EQA44394.1"/>
    <property type="molecule type" value="Genomic_DNA"/>
</dbReference>
<keyword evidence="2" id="KW-0812">Transmembrane</keyword>
<sequence length="582" mass="66570">MNHYLFLPISALIINSLLISYVFARRFRSAVIGDFLRFSLFLDLWLVSYILYWSLLPAEWMTLVFKLTCFTWIPTGLLYLEVVYKFLNLPSKWVLHFFRFLVLLSILVTTSTDWVIKGSVLYDWGYELEPNWLFLPMSAVVVSGPAYLGLSLILIERFKTDSETIRKQLDLLIIGSIIAFSLSVYTELLNLDENGRFLSPPLTPVSVTIQAVFIFLAITRYGFLNISLERIAVELFRDIHDGIILVKKNGEFFFANQSALHLLRISPSQNGFFDPNQHFVNYHEDSDSPPREFQLSGSTGHVFVELTKSSIRISEEESGILYLLRDVTERKISQEKIHQLYSHIVNDLEIARVTQSSIITQKFPNKESYRIYSFFQPIEKVGGDMLRVIEHPSGRVDILFADVSGHGIASAMVGGMLSITFQIISQKLLSPKESLFEIHNILSKVVLHHHISAVFASYYPDENRLDFSYAGHHPILILRNGEVILLEGEGRIILAVRELLLNDYTFRLHPEDRIVFYSDGLFEVKNGVGEILGYEIFLDWLKDMATRDTLSLLEASQRKAVDFGHGKHNDDLAMLVIEVGGQ</sequence>
<feature type="transmembrane region" description="Helical" evidence="2">
    <location>
        <begin position="167"/>
        <end position="185"/>
    </location>
</feature>
<feature type="transmembrane region" description="Helical" evidence="2">
    <location>
        <begin position="93"/>
        <end position="112"/>
    </location>
</feature>
<evidence type="ECO:0000259" key="3">
    <source>
        <dbReference type="SMART" id="SM00331"/>
    </source>
</evidence>
<feature type="transmembrane region" description="Helical" evidence="2">
    <location>
        <begin position="205"/>
        <end position="223"/>
    </location>
</feature>
<dbReference type="RefSeq" id="WP_010570904.1">
    <property type="nucleotide sequence ID" value="NZ_AHMO02000008.1"/>
</dbReference>
<feature type="transmembrane region" description="Helical" evidence="2">
    <location>
        <begin position="60"/>
        <end position="81"/>
    </location>
</feature>
<dbReference type="SUPFAM" id="SSF55785">
    <property type="entry name" value="PYP-like sensor domain (PAS domain)"/>
    <property type="match status" value="1"/>
</dbReference>
<dbReference type="SMART" id="SM00331">
    <property type="entry name" value="PP2C_SIG"/>
    <property type="match status" value="1"/>
</dbReference>
<dbReference type="InterPro" id="IPR001932">
    <property type="entry name" value="PPM-type_phosphatase-like_dom"/>
</dbReference>
<dbReference type="Pfam" id="PF07228">
    <property type="entry name" value="SpoIIE"/>
    <property type="match status" value="1"/>
</dbReference>
<evidence type="ECO:0000256" key="2">
    <source>
        <dbReference type="SAM" id="Phobius"/>
    </source>
</evidence>
<gene>
    <name evidence="4" type="ORF">LEP1GSC050_2695</name>
</gene>
<dbReference type="PANTHER" id="PTHR43156:SF2">
    <property type="entry name" value="STAGE II SPORULATION PROTEIN E"/>
    <property type="match status" value="1"/>
</dbReference>
<dbReference type="SUPFAM" id="SSF81606">
    <property type="entry name" value="PP2C-like"/>
    <property type="match status" value="1"/>
</dbReference>
<dbReference type="GO" id="GO:0016791">
    <property type="term" value="F:phosphatase activity"/>
    <property type="evidence" value="ECO:0007669"/>
    <property type="project" value="TreeGrafter"/>
</dbReference>
<feature type="transmembrane region" description="Helical" evidence="2">
    <location>
        <begin position="132"/>
        <end position="155"/>
    </location>
</feature>
<name>T0GC41_9LEPT</name>
<dbReference type="InterPro" id="IPR035965">
    <property type="entry name" value="PAS-like_dom_sf"/>
</dbReference>
<dbReference type="STRING" id="1049789.LEP1GSC050_2695"/>
<feature type="domain" description="PPM-type phosphatase" evidence="3">
    <location>
        <begin position="366"/>
        <end position="579"/>
    </location>
</feature>
<dbReference type="InterPro" id="IPR036457">
    <property type="entry name" value="PPM-type-like_dom_sf"/>
</dbReference>
<proteinExistence type="predicted"/>